<dbReference type="Proteomes" id="UP001469553">
    <property type="component" value="Unassembled WGS sequence"/>
</dbReference>
<sequence length="142" mass="15077">MPWAPPGGAGGGVWGEGRLGVSAESAAPATRSRIKRKTMSTTPLFSVVTCPLSNAPFSLLSDLKSLPATLTVGVIHGYNDFLEILSLTSMTHNPPPGSLHSPTSIFQLLKKAASPLVLDLLQAVHNIFGNLYITRLPFPFPE</sequence>
<name>A0ABV0ZK06_9TELE</name>
<keyword evidence="2" id="KW-1185">Reference proteome</keyword>
<gene>
    <name evidence="1" type="ORF">AMECASPLE_005224</name>
</gene>
<reference evidence="1 2" key="1">
    <citation type="submission" date="2021-06" db="EMBL/GenBank/DDBJ databases">
        <authorList>
            <person name="Palmer J.M."/>
        </authorList>
    </citation>
    <scope>NUCLEOTIDE SEQUENCE [LARGE SCALE GENOMIC DNA]</scope>
    <source>
        <strain evidence="1 2">AS_MEX2019</strain>
        <tissue evidence="1">Muscle</tissue>
    </source>
</reference>
<evidence type="ECO:0000313" key="1">
    <source>
        <dbReference type="EMBL" id="MEQ2306157.1"/>
    </source>
</evidence>
<evidence type="ECO:0000313" key="2">
    <source>
        <dbReference type="Proteomes" id="UP001469553"/>
    </source>
</evidence>
<proteinExistence type="predicted"/>
<dbReference type="EMBL" id="JAHRIP010066068">
    <property type="protein sequence ID" value="MEQ2306157.1"/>
    <property type="molecule type" value="Genomic_DNA"/>
</dbReference>
<comment type="caution">
    <text evidence="1">The sequence shown here is derived from an EMBL/GenBank/DDBJ whole genome shotgun (WGS) entry which is preliminary data.</text>
</comment>
<protein>
    <submittedName>
        <fullName evidence="1">Uncharacterized protein</fullName>
    </submittedName>
</protein>
<organism evidence="1 2">
    <name type="scientific">Ameca splendens</name>
    <dbReference type="NCBI Taxonomy" id="208324"/>
    <lineage>
        <taxon>Eukaryota</taxon>
        <taxon>Metazoa</taxon>
        <taxon>Chordata</taxon>
        <taxon>Craniata</taxon>
        <taxon>Vertebrata</taxon>
        <taxon>Euteleostomi</taxon>
        <taxon>Actinopterygii</taxon>
        <taxon>Neopterygii</taxon>
        <taxon>Teleostei</taxon>
        <taxon>Neoteleostei</taxon>
        <taxon>Acanthomorphata</taxon>
        <taxon>Ovalentaria</taxon>
        <taxon>Atherinomorphae</taxon>
        <taxon>Cyprinodontiformes</taxon>
        <taxon>Goodeidae</taxon>
        <taxon>Ameca</taxon>
    </lineage>
</organism>
<accession>A0ABV0ZK06</accession>